<proteinExistence type="predicted"/>
<dbReference type="Pfam" id="PF13589">
    <property type="entry name" value="HATPase_c_3"/>
    <property type="match status" value="1"/>
</dbReference>
<accession>A0A4R7US58</accession>
<dbReference type="InterPro" id="IPR036890">
    <property type="entry name" value="HATPase_C_sf"/>
</dbReference>
<keyword evidence="3" id="KW-1185">Reference proteome</keyword>
<sequence>MPNDLISHAENPAASADTPKPIPAMLTGRALQSLRESGYTLAAALGEVIDNSLEANANQIKIDLREVQRGKRKAIDRIVVADDGDGMSDNVLHHYLQLGFSTRYMSETTIGKFGVGAKLAALNFSTRIDVWTKTRTSDTVRHVWFDLAEALNTEDNGLDVTIAPPDDKPLPVDLVPLFPQKSGTLVAWSNIDRLADGSGPHTPGNLRQEIEKELARIFREFLYGGIELRVNDRMLLPHDPTFVRERTWADKVLADEYARRATDKTSVPEHFAPTRVYFNDMIRVDDHEVGLVITLAPREAVRRRGLGGDELAKKLRLPDNQGQISFMRLGREISYTNVPRIFPKGVEDPDRFIGVEVHFSPALDRMMGVRNVKRGAEPSDDFRSALREKLVQWIPVARQEIQDIWGEADRRGGIAAGEHDDINQAVAQVNTKLPKTRVAPPGDDSDATSVDELLELLASDTGRNTEEEKRDYVEKTKKLPVVIESVDLPGTGLFDIIHTHEISIVRLNTRHRFYRQMYQPLRALSKGESVSAKDGTAAARRAVEALTLLIVAYARAETMCDDPNESYGELRQWWGSFTDKFLAKIKDVID</sequence>
<feature type="region of interest" description="Disordered" evidence="1">
    <location>
        <begin position="1"/>
        <end position="21"/>
    </location>
</feature>
<dbReference type="AlphaFoldDB" id="A0A4R7US58"/>
<evidence type="ECO:0000256" key="1">
    <source>
        <dbReference type="SAM" id="MobiDB-lite"/>
    </source>
</evidence>
<dbReference type="OrthoDB" id="3757919at2"/>
<dbReference type="RefSeq" id="WP_133909214.1">
    <property type="nucleotide sequence ID" value="NZ_SOCP01000031.1"/>
</dbReference>
<dbReference type="GO" id="GO:0016887">
    <property type="term" value="F:ATP hydrolysis activity"/>
    <property type="evidence" value="ECO:0007669"/>
    <property type="project" value="InterPro"/>
</dbReference>
<organism evidence="2 3">
    <name type="scientific">Actinophytocola oryzae</name>
    <dbReference type="NCBI Taxonomy" id="502181"/>
    <lineage>
        <taxon>Bacteria</taxon>
        <taxon>Bacillati</taxon>
        <taxon>Actinomycetota</taxon>
        <taxon>Actinomycetes</taxon>
        <taxon>Pseudonocardiales</taxon>
        <taxon>Pseudonocardiaceae</taxon>
    </lineage>
</organism>
<evidence type="ECO:0000313" key="3">
    <source>
        <dbReference type="Proteomes" id="UP000294927"/>
    </source>
</evidence>
<dbReference type="PANTHER" id="PTHR23336:SF76">
    <property type="entry name" value="MORC S5 DOMAIN-CONTAINING PROTEIN"/>
    <property type="match status" value="1"/>
</dbReference>
<protein>
    <submittedName>
        <fullName evidence="2">Histidine kinase/DNA gyrase B/HSP90-like ATPase</fullName>
    </submittedName>
</protein>
<dbReference type="PANTHER" id="PTHR23336">
    <property type="entry name" value="ZINC FINGER CW-TYPE COILED-COIL DOMAIN PROTEIN 3"/>
    <property type="match status" value="1"/>
</dbReference>
<dbReference type="GO" id="GO:0016301">
    <property type="term" value="F:kinase activity"/>
    <property type="evidence" value="ECO:0007669"/>
    <property type="project" value="UniProtKB-KW"/>
</dbReference>
<comment type="caution">
    <text evidence="2">The sequence shown here is derived from an EMBL/GenBank/DDBJ whole genome shotgun (WGS) entry which is preliminary data.</text>
</comment>
<evidence type="ECO:0000313" key="2">
    <source>
        <dbReference type="EMBL" id="TDV36687.1"/>
    </source>
</evidence>
<gene>
    <name evidence="2" type="ORF">CLV71_13167</name>
</gene>
<keyword evidence="2" id="KW-0808">Transferase</keyword>
<dbReference type="EMBL" id="SOCP01000031">
    <property type="protein sequence ID" value="TDV36687.1"/>
    <property type="molecule type" value="Genomic_DNA"/>
</dbReference>
<keyword evidence="2" id="KW-0418">Kinase</keyword>
<name>A0A4R7US58_9PSEU</name>
<dbReference type="InterPro" id="IPR045261">
    <property type="entry name" value="MORC_ATPase"/>
</dbReference>
<reference evidence="2 3" key="1">
    <citation type="submission" date="2019-03" db="EMBL/GenBank/DDBJ databases">
        <title>Genomic Encyclopedia of Archaeal and Bacterial Type Strains, Phase II (KMG-II): from individual species to whole genera.</title>
        <authorList>
            <person name="Goeker M."/>
        </authorList>
    </citation>
    <scope>NUCLEOTIDE SEQUENCE [LARGE SCALE GENOMIC DNA]</scope>
    <source>
        <strain evidence="2 3">DSM 45499</strain>
    </source>
</reference>
<dbReference type="Proteomes" id="UP000294927">
    <property type="component" value="Unassembled WGS sequence"/>
</dbReference>
<dbReference type="SUPFAM" id="SSF55874">
    <property type="entry name" value="ATPase domain of HSP90 chaperone/DNA topoisomerase II/histidine kinase"/>
    <property type="match status" value="1"/>
</dbReference>
<dbReference type="Gene3D" id="3.30.565.10">
    <property type="entry name" value="Histidine kinase-like ATPase, C-terminal domain"/>
    <property type="match status" value="1"/>
</dbReference>